<organism evidence="12 13">
    <name type="scientific">Leptospira mayottensis 200901122</name>
    <dbReference type="NCBI Taxonomy" id="1193010"/>
    <lineage>
        <taxon>Bacteria</taxon>
        <taxon>Pseudomonadati</taxon>
        <taxon>Spirochaetota</taxon>
        <taxon>Spirochaetia</taxon>
        <taxon>Leptospirales</taxon>
        <taxon>Leptospiraceae</taxon>
        <taxon>Leptospira</taxon>
    </lineage>
</organism>
<dbReference type="InterPro" id="IPR013332">
    <property type="entry name" value="KPR_N"/>
</dbReference>
<dbReference type="SUPFAM" id="SSF51735">
    <property type="entry name" value="NAD(P)-binding Rossmann-fold domains"/>
    <property type="match status" value="1"/>
</dbReference>
<evidence type="ECO:0000256" key="6">
    <source>
        <dbReference type="ARBA" id="ARBA00023002"/>
    </source>
</evidence>
<proteinExistence type="inferred from homology"/>
<evidence type="ECO:0000256" key="7">
    <source>
        <dbReference type="ARBA" id="ARBA00032024"/>
    </source>
</evidence>
<dbReference type="PANTHER" id="PTHR21708:SF26">
    <property type="entry name" value="2-DEHYDROPANTOATE 2-REDUCTASE"/>
    <property type="match status" value="1"/>
</dbReference>
<dbReference type="InterPro" id="IPR036291">
    <property type="entry name" value="NAD(P)-bd_dom_sf"/>
</dbReference>
<dbReference type="GO" id="GO:0005737">
    <property type="term" value="C:cytoplasm"/>
    <property type="evidence" value="ECO:0007669"/>
    <property type="project" value="TreeGrafter"/>
</dbReference>
<dbReference type="InterPro" id="IPR013328">
    <property type="entry name" value="6PGD_dom2"/>
</dbReference>
<dbReference type="Pfam" id="PF08546">
    <property type="entry name" value="ApbA_C"/>
    <property type="match status" value="1"/>
</dbReference>
<evidence type="ECO:0000313" key="13">
    <source>
        <dbReference type="Proteomes" id="UP000001343"/>
    </source>
</evidence>
<evidence type="ECO:0000259" key="11">
    <source>
        <dbReference type="Pfam" id="PF08546"/>
    </source>
</evidence>
<comment type="catalytic activity">
    <reaction evidence="8 9">
        <text>(R)-pantoate + NADP(+) = 2-dehydropantoate + NADPH + H(+)</text>
        <dbReference type="Rhea" id="RHEA:16233"/>
        <dbReference type="ChEBI" id="CHEBI:11561"/>
        <dbReference type="ChEBI" id="CHEBI:15378"/>
        <dbReference type="ChEBI" id="CHEBI:15980"/>
        <dbReference type="ChEBI" id="CHEBI:57783"/>
        <dbReference type="ChEBI" id="CHEBI:58349"/>
        <dbReference type="EC" id="1.1.1.169"/>
    </reaction>
</comment>
<evidence type="ECO:0000256" key="9">
    <source>
        <dbReference type="RuleBase" id="RU362068"/>
    </source>
</evidence>
<feature type="domain" description="Ketopantoate reductase C-terminal" evidence="11">
    <location>
        <begin position="180"/>
        <end position="301"/>
    </location>
</feature>
<keyword evidence="5 9" id="KW-0521">NADP</keyword>
<comment type="function">
    <text evidence="9">Catalyzes the NADPH-dependent reduction of ketopantoate into pantoic acid.</text>
</comment>
<dbReference type="GO" id="GO:0015940">
    <property type="term" value="P:pantothenate biosynthetic process"/>
    <property type="evidence" value="ECO:0007669"/>
    <property type="project" value="UniProtKB-KW"/>
</dbReference>
<dbReference type="Proteomes" id="UP000001343">
    <property type="component" value="Unassembled WGS sequence"/>
</dbReference>
<dbReference type="AlphaFoldDB" id="A0AA87MSB5"/>
<gene>
    <name evidence="12" type="ORF">LEP1GSC125_0396</name>
</gene>
<protein>
    <recommendedName>
        <fullName evidence="4 9">2-dehydropantoate 2-reductase</fullName>
        <ecNumber evidence="3 9">1.1.1.169</ecNumber>
    </recommendedName>
    <alternativeName>
        <fullName evidence="7 9">Ketopantoate reductase</fullName>
    </alternativeName>
</protein>
<keyword evidence="9" id="KW-0566">Pantothenate biosynthesis</keyword>
<dbReference type="RefSeq" id="WP_002761246.1">
    <property type="nucleotide sequence ID" value="NZ_AKWM02000016.1"/>
</dbReference>
<dbReference type="Gene3D" id="3.40.50.720">
    <property type="entry name" value="NAD(P)-binding Rossmann-like Domain"/>
    <property type="match status" value="1"/>
</dbReference>
<dbReference type="SUPFAM" id="SSF48179">
    <property type="entry name" value="6-phosphogluconate dehydrogenase C-terminal domain-like"/>
    <property type="match status" value="1"/>
</dbReference>
<dbReference type="InterPro" id="IPR003710">
    <property type="entry name" value="ApbA"/>
</dbReference>
<dbReference type="InterPro" id="IPR008927">
    <property type="entry name" value="6-PGluconate_DH-like_C_sf"/>
</dbReference>
<reference evidence="12 13" key="1">
    <citation type="journal article" date="2014" name="Int. J. Syst. Evol. Microbiol.">
        <title>Leptospira mayottensis sp. nov., a pathogenic species of the genus Leptospira isolated from humans.</title>
        <authorList>
            <person name="Bourhy P."/>
            <person name="Collet L."/>
            <person name="Brisse S."/>
            <person name="Picardeau M."/>
        </authorList>
    </citation>
    <scope>NUCLEOTIDE SEQUENCE [LARGE SCALE GENOMIC DNA]</scope>
    <source>
        <strain evidence="12 13">200901122</strain>
    </source>
</reference>
<name>A0AA87MSB5_9LEPT</name>
<comment type="similarity">
    <text evidence="2 9">Belongs to the ketopantoate reductase family.</text>
</comment>
<dbReference type="InterPro" id="IPR013752">
    <property type="entry name" value="KPA_reductase"/>
</dbReference>
<dbReference type="GO" id="GO:0008677">
    <property type="term" value="F:2-dehydropantoate 2-reductase activity"/>
    <property type="evidence" value="ECO:0007669"/>
    <property type="project" value="UniProtKB-EC"/>
</dbReference>
<accession>A0AA87MSB5</accession>
<evidence type="ECO:0000259" key="10">
    <source>
        <dbReference type="Pfam" id="PF02558"/>
    </source>
</evidence>
<evidence type="ECO:0000256" key="8">
    <source>
        <dbReference type="ARBA" id="ARBA00048793"/>
    </source>
</evidence>
<comment type="pathway">
    <text evidence="1 9">Cofactor biosynthesis; (R)-pantothenate biosynthesis; (R)-pantoate from 3-methyl-2-oxobutanoate: step 2/2.</text>
</comment>
<evidence type="ECO:0000256" key="5">
    <source>
        <dbReference type="ARBA" id="ARBA00022857"/>
    </source>
</evidence>
<evidence type="ECO:0000256" key="1">
    <source>
        <dbReference type="ARBA" id="ARBA00004994"/>
    </source>
</evidence>
<dbReference type="EC" id="1.1.1.169" evidence="3 9"/>
<dbReference type="FunFam" id="1.10.1040.10:FF:000017">
    <property type="entry name" value="2-dehydropantoate 2-reductase"/>
    <property type="match status" value="1"/>
</dbReference>
<comment type="caution">
    <text evidence="12">The sequence shown here is derived from an EMBL/GenBank/DDBJ whole genome shotgun (WGS) entry which is preliminary data.</text>
</comment>
<dbReference type="NCBIfam" id="TIGR00745">
    <property type="entry name" value="apbA_panE"/>
    <property type="match status" value="1"/>
</dbReference>
<sequence length="312" mass="35337">MFRILVLGTGAIAGLYAGKLKQVGCRIDFWVRRNSSELEKNGFEIESSLWGNFRYRADRILESVPDDLKEYDLILNCLKCLPEIRLEAILGKHIPNNLPILLLQNGIGIEEPISSLYPDNEILSGLAFVCANRINNGKILHLDYGELTIGSWNRNPSSICSQIVELFNKAGVPTQSTEMIRQARWKKLMWNAPFNPISVLSGGKNTSEILAQTFGRKLVIEIMKEVQKLSKLDGAEIPDIQIEAFLQMTEMMKPYKTSMLLDFETGRVLELEAILGNAIRIGENRGLEVPHIQTLYFLLKLRTESAHKFELF</sequence>
<evidence type="ECO:0000256" key="2">
    <source>
        <dbReference type="ARBA" id="ARBA00007870"/>
    </source>
</evidence>
<evidence type="ECO:0000313" key="12">
    <source>
        <dbReference type="EMBL" id="EKS01438.1"/>
    </source>
</evidence>
<dbReference type="PANTHER" id="PTHR21708">
    <property type="entry name" value="PROBABLE 2-DEHYDROPANTOATE 2-REDUCTASE"/>
    <property type="match status" value="1"/>
</dbReference>
<dbReference type="EMBL" id="AKWM02000016">
    <property type="protein sequence ID" value="EKS01438.1"/>
    <property type="molecule type" value="Genomic_DNA"/>
</dbReference>
<dbReference type="Gene3D" id="1.10.1040.10">
    <property type="entry name" value="N-(1-d-carboxylethyl)-l-norvaline Dehydrogenase, domain 2"/>
    <property type="match status" value="1"/>
</dbReference>
<keyword evidence="6 9" id="KW-0560">Oxidoreductase</keyword>
<dbReference type="InterPro" id="IPR051402">
    <property type="entry name" value="KPR-Related"/>
</dbReference>
<evidence type="ECO:0000256" key="3">
    <source>
        <dbReference type="ARBA" id="ARBA00013014"/>
    </source>
</evidence>
<feature type="domain" description="Ketopantoate reductase N-terminal" evidence="10">
    <location>
        <begin position="4"/>
        <end position="153"/>
    </location>
</feature>
<evidence type="ECO:0000256" key="4">
    <source>
        <dbReference type="ARBA" id="ARBA00019465"/>
    </source>
</evidence>
<dbReference type="Pfam" id="PF02558">
    <property type="entry name" value="ApbA"/>
    <property type="match status" value="1"/>
</dbReference>